<dbReference type="GeneID" id="77924967"/>
<dbReference type="Proteomes" id="UP000316421">
    <property type="component" value="Segment"/>
</dbReference>
<protein>
    <submittedName>
        <fullName evidence="1">Uncharacterized protein</fullName>
    </submittedName>
</protein>
<dbReference type="RefSeq" id="YP_010649415.1">
    <property type="nucleotide sequence ID" value="NC_070768.1"/>
</dbReference>
<gene>
    <name evidence="1" type="primary">8</name>
    <name evidence="1" type="ORF">SEA_KUMOTTA_8</name>
</gene>
<accession>A0A4Y6ELC6</accession>
<reference evidence="1 2" key="1">
    <citation type="submission" date="2019-05" db="EMBL/GenBank/DDBJ databases">
        <authorList>
            <person name="Randall S.G."/>
            <person name="Ball S.L."/>
            <person name="Breitenberger C.A."/>
            <person name="Daniels C.J."/>
            <person name="Garlena R.A."/>
            <person name="Russell D.A."/>
            <person name="Pope W.H."/>
            <person name="Jacobs-Sera D."/>
            <person name="Hatfull G.F."/>
        </authorList>
    </citation>
    <scope>NUCLEOTIDE SEQUENCE [LARGE SCALE GENOMIC DNA]</scope>
</reference>
<name>A0A4Y6ELC6_9CAUD</name>
<keyword evidence="2" id="KW-1185">Reference proteome</keyword>
<dbReference type="EMBL" id="MK977703">
    <property type="protein sequence ID" value="QDF19518.1"/>
    <property type="molecule type" value="Genomic_DNA"/>
</dbReference>
<sequence>MADTRKPYTVKISGIEHTLLLNAEDAERYGEDAVEVKQARPANKAATADNK</sequence>
<evidence type="ECO:0000313" key="1">
    <source>
        <dbReference type="EMBL" id="QDF19518.1"/>
    </source>
</evidence>
<organism evidence="1 2">
    <name type="scientific">Arthrobacter phage Kumotta</name>
    <dbReference type="NCBI Taxonomy" id="2588498"/>
    <lineage>
        <taxon>Viruses</taxon>
        <taxon>Duplodnaviria</taxon>
        <taxon>Heunggongvirae</taxon>
        <taxon>Uroviricota</taxon>
        <taxon>Caudoviricetes</taxon>
        <taxon>Kumottavirus</taxon>
        <taxon>Kumottavirus kumotta</taxon>
    </lineage>
</organism>
<dbReference type="KEGG" id="vg:77924967"/>
<evidence type="ECO:0000313" key="2">
    <source>
        <dbReference type="Proteomes" id="UP000316421"/>
    </source>
</evidence>
<proteinExistence type="predicted"/>